<dbReference type="Proteomes" id="UP000324897">
    <property type="component" value="Unassembled WGS sequence"/>
</dbReference>
<name>A0A5J9W3D8_9POAL</name>
<accession>A0A5J9W3D8</accession>
<evidence type="ECO:0000313" key="1">
    <source>
        <dbReference type="EMBL" id="TVU42435.1"/>
    </source>
</evidence>
<sequence length="116" mass="13108">MWLARLNCTDAPFLSSLPQSLPRPHRTLRRAVFAPPRASSRSRRLWSPVLPRLHPCLLSLLPSLWSIFSSPSLFNFLLCAARRGGQGDGGALSWKWRSHLRIFVVLCHGELVLLVL</sequence>
<protein>
    <submittedName>
        <fullName evidence="1">Uncharacterized protein</fullName>
    </submittedName>
</protein>
<evidence type="ECO:0000313" key="2">
    <source>
        <dbReference type="Proteomes" id="UP000324897"/>
    </source>
</evidence>
<dbReference type="Gramene" id="TVU42435">
    <property type="protein sequence ID" value="TVU42435"/>
    <property type="gene ID" value="EJB05_08840"/>
</dbReference>
<dbReference type="AlphaFoldDB" id="A0A5J9W3D8"/>
<dbReference type="EMBL" id="RWGY01000005">
    <property type="protein sequence ID" value="TVU42435.1"/>
    <property type="molecule type" value="Genomic_DNA"/>
</dbReference>
<organism evidence="1 2">
    <name type="scientific">Eragrostis curvula</name>
    <name type="common">weeping love grass</name>
    <dbReference type="NCBI Taxonomy" id="38414"/>
    <lineage>
        <taxon>Eukaryota</taxon>
        <taxon>Viridiplantae</taxon>
        <taxon>Streptophyta</taxon>
        <taxon>Embryophyta</taxon>
        <taxon>Tracheophyta</taxon>
        <taxon>Spermatophyta</taxon>
        <taxon>Magnoliopsida</taxon>
        <taxon>Liliopsida</taxon>
        <taxon>Poales</taxon>
        <taxon>Poaceae</taxon>
        <taxon>PACMAD clade</taxon>
        <taxon>Chloridoideae</taxon>
        <taxon>Eragrostideae</taxon>
        <taxon>Eragrostidinae</taxon>
        <taxon>Eragrostis</taxon>
    </lineage>
</organism>
<keyword evidence="2" id="KW-1185">Reference proteome</keyword>
<proteinExistence type="predicted"/>
<gene>
    <name evidence="1" type="ORF">EJB05_08840</name>
</gene>
<comment type="caution">
    <text evidence="1">The sequence shown here is derived from an EMBL/GenBank/DDBJ whole genome shotgun (WGS) entry which is preliminary data.</text>
</comment>
<reference evidence="1 2" key="1">
    <citation type="journal article" date="2019" name="Sci. Rep.">
        <title>A high-quality genome of Eragrostis curvula grass provides insights into Poaceae evolution and supports new strategies to enhance forage quality.</title>
        <authorList>
            <person name="Carballo J."/>
            <person name="Santos B.A.C.M."/>
            <person name="Zappacosta D."/>
            <person name="Garbus I."/>
            <person name="Selva J.P."/>
            <person name="Gallo C.A."/>
            <person name="Diaz A."/>
            <person name="Albertini E."/>
            <person name="Caccamo M."/>
            <person name="Echenique V."/>
        </authorList>
    </citation>
    <scope>NUCLEOTIDE SEQUENCE [LARGE SCALE GENOMIC DNA]</scope>
    <source>
        <strain evidence="2">cv. Victoria</strain>
        <tissue evidence="1">Leaf</tissue>
    </source>
</reference>